<sequence length="79" mass="9174">MKKHRSDYNEAEKAYYSYISDEAIKQLDEQNIRYEYLTEPKRLVIYVTAEEFKSMKLDNGARYGLDISVANGLTVDAIS</sequence>
<dbReference type="Proteomes" id="UP000019365">
    <property type="component" value="Unassembled WGS sequence"/>
</dbReference>
<evidence type="ECO:0000313" key="1">
    <source>
        <dbReference type="EMBL" id="EWM52597.1"/>
    </source>
</evidence>
<dbReference type="EMBL" id="ATAX01000034">
    <property type="protein sequence ID" value="EWM52597.1"/>
    <property type="molecule type" value="Genomic_DNA"/>
</dbReference>
<proteinExistence type="predicted"/>
<comment type="caution">
    <text evidence="1">The sequence shown here is derived from an EMBL/GenBank/DDBJ whole genome shotgun (WGS) entry which is preliminary data.</text>
</comment>
<gene>
    <name evidence="1" type="ORF">RF007C_00515</name>
</gene>
<evidence type="ECO:0000313" key="2">
    <source>
        <dbReference type="Proteomes" id="UP000019365"/>
    </source>
</evidence>
<organism evidence="1 2">
    <name type="scientific">Ruminococcus flavefaciens 007c</name>
    <dbReference type="NCBI Taxonomy" id="1341157"/>
    <lineage>
        <taxon>Bacteria</taxon>
        <taxon>Bacillati</taxon>
        <taxon>Bacillota</taxon>
        <taxon>Clostridia</taxon>
        <taxon>Eubacteriales</taxon>
        <taxon>Oscillospiraceae</taxon>
        <taxon>Ruminococcus</taxon>
    </lineage>
</organism>
<reference evidence="1 2" key="1">
    <citation type="journal article" date="2014" name="PLoS ONE">
        <title>Rumen cellulosomics: divergent fiber-degrading strategies revealed by comparative genome-wide analysis of six ruminococcal strains.</title>
        <authorList>
            <person name="Dassa B."/>
            <person name="Borovok I."/>
            <person name="Ruimy-Israeli V."/>
            <person name="Lamed R."/>
            <person name="Flint H.J."/>
            <person name="Duncan S.H."/>
            <person name="Henrissat B."/>
            <person name="Coutinho P."/>
            <person name="Morrison M."/>
            <person name="Mosoni P."/>
            <person name="Yeoman C.J."/>
            <person name="White B.A."/>
            <person name="Bayer E.A."/>
        </authorList>
    </citation>
    <scope>NUCLEOTIDE SEQUENCE [LARGE SCALE GENOMIC DNA]</scope>
    <source>
        <strain evidence="1 2">007c</strain>
    </source>
</reference>
<protein>
    <submittedName>
        <fullName evidence="1">Uncharacterized protein</fullName>
    </submittedName>
</protein>
<dbReference type="RefSeq" id="WP_037300852.1">
    <property type="nucleotide sequence ID" value="NZ_ATAX01000034.1"/>
</dbReference>
<accession>W7UW71</accession>
<keyword evidence="2" id="KW-1185">Reference proteome</keyword>
<name>W7UW71_RUMFL</name>
<dbReference type="AlphaFoldDB" id="W7UW71"/>
<dbReference type="PATRIC" id="fig|1341157.4.peg.2788"/>